<dbReference type="CDD" id="cd17416">
    <property type="entry name" value="MFS_NPF1_2"/>
    <property type="match status" value="1"/>
</dbReference>
<dbReference type="InterPro" id="IPR036259">
    <property type="entry name" value="MFS_trans_sf"/>
</dbReference>
<feature type="transmembrane region" description="Helical" evidence="7">
    <location>
        <begin position="90"/>
        <end position="110"/>
    </location>
</feature>
<dbReference type="EMBL" id="CP093348">
    <property type="protein sequence ID" value="WOH03552.1"/>
    <property type="molecule type" value="Genomic_DNA"/>
</dbReference>
<evidence type="ECO:0008006" key="10">
    <source>
        <dbReference type="Google" id="ProtNLM"/>
    </source>
</evidence>
<reference evidence="8" key="2">
    <citation type="submission" date="2022-03" db="EMBL/GenBank/DDBJ databases">
        <title>Draft title - Genomic analysis of global carrot germplasm unveils the trajectory of domestication and the origin of high carotenoid orange carrot.</title>
        <authorList>
            <person name="Iorizzo M."/>
            <person name="Ellison S."/>
            <person name="Senalik D."/>
            <person name="Macko-Podgorni A."/>
            <person name="Grzebelus D."/>
            <person name="Bostan H."/>
            <person name="Rolling W."/>
            <person name="Curaba J."/>
            <person name="Simon P."/>
        </authorList>
    </citation>
    <scope>NUCLEOTIDE SEQUENCE</scope>
    <source>
        <tissue evidence="8">Leaf</tissue>
    </source>
</reference>
<keyword evidence="3 7" id="KW-0812">Transmembrane</keyword>
<dbReference type="PROSITE" id="PS01022">
    <property type="entry name" value="PTR2_1"/>
    <property type="match status" value="1"/>
</dbReference>
<protein>
    <recommendedName>
        <fullName evidence="10">Protein NRT1/ PTR FAMILY 1.2-like</fullName>
    </recommendedName>
</protein>
<evidence type="ECO:0000256" key="7">
    <source>
        <dbReference type="SAM" id="Phobius"/>
    </source>
</evidence>
<feature type="transmembrane region" description="Helical" evidence="7">
    <location>
        <begin position="405"/>
        <end position="423"/>
    </location>
</feature>
<organism evidence="8 9">
    <name type="scientific">Daucus carota subsp. sativus</name>
    <name type="common">Carrot</name>
    <dbReference type="NCBI Taxonomy" id="79200"/>
    <lineage>
        <taxon>Eukaryota</taxon>
        <taxon>Viridiplantae</taxon>
        <taxon>Streptophyta</taxon>
        <taxon>Embryophyta</taxon>
        <taxon>Tracheophyta</taxon>
        <taxon>Spermatophyta</taxon>
        <taxon>Magnoliopsida</taxon>
        <taxon>eudicotyledons</taxon>
        <taxon>Gunneridae</taxon>
        <taxon>Pentapetalae</taxon>
        <taxon>asterids</taxon>
        <taxon>campanulids</taxon>
        <taxon>Apiales</taxon>
        <taxon>Apiaceae</taxon>
        <taxon>Apioideae</taxon>
        <taxon>Scandiceae</taxon>
        <taxon>Daucinae</taxon>
        <taxon>Daucus</taxon>
        <taxon>Daucus sect. Daucus</taxon>
    </lineage>
</organism>
<keyword evidence="9" id="KW-1185">Reference proteome</keyword>
<feature type="transmembrane region" description="Helical" evidence="7">
    <location>
        <begin position="130"/>
        <end position="156"/>
    </location>
</feature>
<dbReference type="Gene3D" id="1.20.1250.20">
    <property type="entry name" value="MFS general substrate transporter like domains"/>
    <property type="match status" value="1"/>
</dbReference>
<dbReference type="AlphaFoldDB" id="A0AAF0XAK2"/>
<comment type="similarity">
    <text evidence="2">Belongs to the major facilitator superfamily. Proton-dependent oligopeptide transporter (POT/PTR) (TC 2.A.17) family.</text>
</comment>
<evidence type="ECO:0000256" key="6">
    <source>
        <dbReference type="ARBA" id="ARBA00044504"/>
    </source>
</evidence>
<keyword evidence="5 7" id="KW-0472">Membrane</keyword>
<dbReference type="Pfam" id="PF00854">
    <property type="entry name" value="PTR2"/>
    <property type="match status" value="1"/>
</dbReference>
<keyword evidence="4 7" id="KW-1133">Transmembrane helix</keyword>
<evidence type="ECO:0000256" key="3">
    <source>
        <dbReference type="ARBA" id="ARBA00022692"/>
    </source>
</evidence>
<feature type="transmembrane region" description="Helical" evidence="7">
    <location>
        <begin position="364"/>
        <end position="384"/>
    </location>
</feature>
<dbReference type="PANTHER" id="PTHR11654">
    <property type="entry name" value="OLIGOPEPTIDE TRANSPORTER-RELATED"/>
    <property type="match status" value="1"/>
</dbReference>
<dbReference type="InterPro" id="IPR018456">
    <property type="entry name" value="PTR2_symporter_CS"/>
</dbReference>
<evidence type="ECO:0000313" key="8">
    <source>
        <dbReference type="EMBL" id="WOH03552.1"/>
    </source>
</evidence>
<accession>A0AAF0XAK2</accession>
<feature type="transmembrane region" description="Helical" evidence="7">
    <location>
        <begin position="177"/>
        <end position="198"/>
    </location>
</feature>
<dbReference type="GO" id="GO:0016020">
    <property type="term" value="C:membrane"/>
    <property type="evidence" value="ECO:0007669"/>
    <property type="project" value="UniProtKB-SubCell"/>
</dbReference>
<dbReference type="SUPFAM" id="SSF103473">
    <property type="entry name" value="MFS general substrate transporter"/>
    <property type="match status" value="1"/>
</dbReference>
<feature type="transmembrane region" description="Helical" evidence="7">
    <location>
        <begin position="204"/>
        <end position="225"/>
    </location>
</feature>
<evidence type="ECO:0000313" key="9">
    <source>
        <dbReference type="Proteomes" id="UP000077755"/>
    </source>
</evidence>
<gene>
    <name evidence="8" type="ORF">DCAR_0622951</name>
</gene>
<evidence type="ECO:0000256" key="1">
    <source>
        <dbReference type="ARBA" id="ARBA00004141"/>
    </source>
</evidence>
<evidence type="ECO:0000256" key="5">
    <source>
        <dbReference type="ARBA" id="ARBA00023136"/>
    </source>
</evidence>
<name>A0AAF0XAK2_DAUCS</name>
<reference evidence="8" key="1">
    <citation type="journal article" date="2016" name="Nat. Genet.">
        <title>A high-quality carrot genome assembly provides new insights into carotenoid accumulation and asterid genome evolution.</title>
        <authorList>
            <person name="Iorizzo M."/>
            <person name="Ellison S."/>
            <person name="Senalik D."/>
            <person name="Zeng P."/>
            <person name="Satapoomin P."/>
            <person name="Huang J."/>
            <person name="Bowman M."/>
            <person name="Iovene M."/>
            <person name="Sanseverino W."/>
            <person name="Cavagnaro P."/>
            <person name="Yildiz M."/>
            <person name="Macko-Podgorni A."/>
            <person name="Moranska E."/>
            <person name="Grzebelus E."/>
            <person name="Grzebelus D."/>
            <person name="Ashrafi H."/>
            <person name="Zheng Z."/>
            <person name="Cheng S."/>
            <person name="Spooner D."/>
            <person name="Van Deynze A."/>
            <person name="Simon P."/>
        </authorList>
    </citation>
    <scope>NUCLEOTIDE SEQUENCE</scope>
    <source>
        <tissue evidence="8">Leaf</tissue>
    </source>
</reference>
<dbReference type="InterPro" id="IPR000109">
    <property type="entry name" value="POT_fam"/>
</dbReference>
<sequence length="594" mass="66005">MDKSDQINGLKQDAPKRQKGGLVTMPFIIANEAFERLASYGLTPNMIQYLVRDYHMSLTEGQNILLYWNAASNILPLIGAFVADSYLGRFVTIIIGSVFSLLGMIVMWLTTMLPATKPDTNCQTCKPSGLQYLVLLSSFVLMSIGAGGIRPCSLAFGADQLDKKDNPKNKSILERFFGWYYASAALSVIIAMSVVVYIQDHKGYRLGFGIPVILMFLSATLFLLASSMYVKQTVKTSLFTSFAQVIVVLYKNRNLSLPPQDSDAWYSKKDSVLRMPSSRLRFMNKACIIRNKEDIAPDGMAINPWNICTVDQVEELKIIVRVLPIWSTSIMIAINLNQGSFGYYQALSMNRQLAGDFKIPPGSFGLFTVGALFIWITVYDRILLPLASKFRGKPVHIGVKERMGMGLVLSFFAMIVSAIVEHIRRRRAIEQGLLSNPSGVVNMSAYWLVPQHALSGLAEAFNAIGQMEFYYSEFPKNMSSIASCLLGLGMGVASLLASLILSTVDAATSKGGKQSWIQKDINRGHFESYYWLLAVLGFINILYYIVCSRVYGPCVEQKNGVRRENVDDFATPGQELLKRNPAQITDEGNIAKEP</sequence>
<proteinExistence type="inferred from homology"/>
<dbReference type="KEGG" id="dcr:108226648"/>
<comment type="similarity">
    <text evidence="6">Belongs to the major facilitator superfamily. Phosphate:H(+) symporter (TC 2.A.1.9) family.</text>
</comment>
<feature type="transmembrane region" description="Helical" evidence="7">
    <location>
        <begin position="528"/>
        <end position="546"/>
    </location>
</feature>
<dbReference type="Proteomes" id="UP000077755">
    <property type="component" value="Chromosome 6"/>
</dbReference>
<dbReference type="GO" id="GO:0006857">
    <property type="term" value="P:oligopeptide transport"/>
    <property type="evidence" value="ECO:0007669"/>
    <property type="project" value="InterPro"/>
</dbReference>
<comment type="subcellular location">
    <subcellularLocation>
        <location evidence="1">Membrane</location>
        <topology evidence="1">Multi-pass membrane protein</topology>
    </subcellularLocation>
</comment>
<feature type="transmembrane region" description="Helical" evidence="7">
    <location>
        <begin position="64"/>
        <end position="83"/>
    </location>
</feature>
<dbReference type="GO" id="GO:0022857">
    <property type="term" value="F:transmembrane transporter activity"/>
    <property type="evidence" value="ECO:0007669"/>
    <property type="project" value="InterPro"/>
</dbReference>
<evidence type="ECO:0000256" key="4">
    <source>
        <dbReference type="ARBA" id="ARBA00022989"/>
    </source>
</evidence>
<feature type="transmembrane region" description="Helical" evidence="7">
    <location>
        <begin position="480"/>
        <end position="507"/>
    </location>
</feature>
<evidence type="ECO:0000256" key="2">
    <source>
        <dbReference type="ARBA" id="ARBA00005982"/>
    </source>
</evidence>